<name>A0A7I7Y9G9_9MYCO</name>
<sequence>MLTRAVALRPVTGWAGQTMTSLMPFRYRGGTWWLRARIVSDVGGTGLSLDAIRNSVRRGGVDLALDQARGTNEFQPLARLSLSRLVEAEEVSFDTVLNTAPGLSLYPGWLAELRARAYQRSREGRKSTVT</sequence>
<protein>
    <recommendedName>
        <fullName evidence="3">Phosphodiesterase</fullName>
    </recommendedName>
</protein>
<evidence type="ECO:0008006" key="3">
    <source>
        <dbReference type="Google" id="ProtNLM"/>
    </source>
</evidence>
<reference evidence="1 2" key="1">
    <citation type="journal article" date="2019" name="Emerg. Microbes Infect.">
        <title>Comprehensive subspecies identification of 175 nontuberculous mycobacteria species based on 7547 genomic profiles.</title>
        <authorList>
            <person name="Matsumoto Y."/>
            <person name="Kinjo T."/>
            <person name="Motooka D."/>
            <person name="Nabeya D."/>
            <person name="Jung N."/>
            <person name="Uechi K."/>
            <person name="Horii T."/>
            <person name="Iida T."/>
            <person name="Fujita J."/>
            <person name="Nakamura S."/>
        </authorList>
    </citation>
    <scope>NUCLEOTIDE SEQUENCE [LARGE SCALE GENOMIC DNA]</scope>
    <source>
        <strain evidence="1 2">JCM 14738</strain>
    </source>
</reference>
<evidence type="ECO:0000313" key="1">
    <source>
        <dbReference type="EMBL" id="BBZ38355.1"/>
    </source>
</evidence>
<organism evidence="1 2">
    <name type="scientific">Mycobacterium conspicuum</name>
    <dbReference type="NCBI Taxonomy" id="44010"/>
    <lineage>
        <taxon>Bacteria</taxon>
        <taxon>Bacillati</taxon>
        <taxon>Actinomycetota</taxon>
        <taxon>Actinomycetes</taxon>
        <taxon>Mycobacteriales</taxon>
        <taxon>Mycobacteriaceae</taxon>
        <taxon>Mycobacterium</taxon>
    </lineage>
</organism>
<dbReference type="EMBL" id="AP022613">
    <property type="protein sequence ID" value="BBZ38355.1"/>
    <property type="molecule type" value="Genomic_DNA"/>
</dbReference>
<dbReference type="Proteomes" id="UP000467385">
    <property type="component" value="Chromosome"/>
</dbReference>
<keyword evidence="2" id="KW-1185">Reference proteome</keyword>
<accession>A0A7I7Y9G9</accession>
<proteinExistence type="predicted"/>
<dbReference type="AlphaFoldDB" id="A0A7I7Y9G9"/>
<gene>
    <name evidence="1" type="ORF">MCNS_14180</name>
</gene>
<evidence type="ECO:0000313" key="2">
    <source>
        <dbReference type="Proteomes" id="UP000467385"/>
    </source>
</evidence>